<evidence type="ECO:0000313" key="6">
    <source>
        <dbReference type="Proteomes" id="UP000007360"/>
    </source>
</evidence>
<accession>K2QB05</accession>
<evidence type="ECO:0000256" key="2">
    <source>
        <dbReference type="ARBA" id="ARBA00022670"/>
    </source>
</evidence>
<gene>
    <name evidence="5" type="ORF">A994_09728</name>
</gene>
<proteinExistence type="inferred from homology"/>
<sequence>MILGIGNDMRGDDGLGSILAQKLSILENENITVFDGKTVPENFTGAIKRENPSHIILLDAVEMNKSPGHIKLVSIEEIANYSISTHAMPLSFLIKYLESTTPAEIMLLGIQPENMNLICEISPKIQESLNYVLKLFKHVLKNF</sequence>
<dbReference type="NCBIfam" id="TIGR00142">
    <property type="entry name" value="hycI"/>
    <property type="match status" value="1"/>
</dbReference>
<dbReference type="NCBIfam" id="TIGR00072">
    <property type="entry name" value="hydrog_prot"/>
    <property type="match status" value="1"/>
</dbReference>
<dbReference type="InterPro" id="IPR023430">
    <property type="entry name" value="Pept_HybD-like_dom_sf"/>
</dbReference>
<keyword evidence="2 5" id="KW-0645">Protease</keyword>
<dbReference type="Proteomes" id="UP000007360">
    <property type="component" value="Unassembled WGS sequence"/>
</dbReference>
<dbReference type="GO" id="GO:0004190">
    <property type="term" value="F:aspartic-type endopeptidase activity"/>
    <property type="evidence" value="ECO:0007669"/>
    <property type="project" value="UniProtKB-KW"/>
</dbReference>
<dbReference type="AlphaFoldDB" id="K2QB05"/>
<dbReference type="GO" id="GO:0016485">
    <property type="term" value="P:protein processing"/>
    <property type="evidence" value="ECO:0007669"/>
    <property type="project" value="TreeGrafter"/>
</dbReference>
<evidence type="ECO:0000256" key="4">
    <source>
        <dbReference type="ARBA" id="ARBA00022801"/>
    </source>
</evidence>
<dbReference type="RefSeq" id="WP_004031358.1">
    <property type="nucleotide sequence ID" value="NZ_AMPO01000009.1"/>
</dbReference>
<dbReference type="CDD" id="cd06067">
    <property type="entry name" value="H2MP_MemB-H2evol"/>
    <property type="match status" value="1"/>
</dbReference>
<keyword evidence="6" id="KW-1185">Reference proteome</keyword>
<organism evidence="5 6">
    <name type="scientific">Methanobacterium formicicum (strain DSM 3637 / PP1)</name>
    <dbReference type="NCBI Taxonomy" id="1204725"/>
    <lineage>
        <taxon>Archaea</taxon>
        <taxon>Methanobacteriati</taxon>
        <taxon>Methanobacteriota</taxon>
        <taxon>Methanomada group</taxon>
        <taxon>Methanobacteria</taxon>
        <taxon>Methanobacteriales</taxon>
        <taxon>Methanobacteriaceae</taxon>
        <taxon>Methanobacterium</taxon>
    </lineage>
</organism>
<evidence type="ECO:0000256" key="1">
    <source>
        <dbReference type="ARBA" id="ARBA00006814"/>
    </source>
</evidence>
<comment type="similarity">
    <text evidence="1">Belongs to the peptidase A31 family.</text>
</comment>
<dbReference type="EMBL" id="AMPO01000009">
    <property type="protein sequence ID" value="EKF85151.1"/>
    <property type="molecule type" value="Genomic_DNA"/>
</dbReference>
<dbReference type="GO" id="GO:0008047">
    <property type="term" value="F:enzyme activator activity"/>
    <property type="evidence" value="ECO:0007669"/>
    <property type="project" value="InterPro"/>
</dbReference>
<dbReference type="PANTHER" id="PTHR30302:SF1">
    <property type="entry name" value="HYDROGENASE 2 MATURATION PROTEASE"/>
    <property type="match status" value="1"/>
</dbReference>
<dbReference type="InterPro" id="IPR004420">
    <property type="entry name" value="Pept_A31_hyd_mat_HycI"/>
</dbReference>
<comment type="caution">
    <text evidence="5">The sequence shown here is derived from an EMBL/GenBank/DDBJ whole genome shotgun (WGS) entry which is preliminary data.</text>
</comment>
<evidence type="ECO:0000256" key="3">
    <source>
        <dbReference type="ARBA" id="ARBA00022750"/>
    </source>
</evidence>
<reference evidence="5 6" key="1">
    <citation type="journal article" date="2012" name="J. Bacteriol.">
        <title>Draft genome sequence of Methanobacterium formicicum DSM 3637, an archaebacterium isolated from the methane producer amoeba Pelomyxa palustris.</title>
        <authorList>
            <person name="Gutierrez G."/>
        </authorList>
    </citation>
    <scope>NUCLEOTIDE SEQUENCE [LARGE SCALE GENOMIC DNA]</scope>
    <source>
        <strain evidence="6">DSM 3637 / PP1</strain>
    </source>
</reference>
<keyword evidence="4" id="KW-0378">Hydrolase</keyword>
<dbReference type="SUPFAM" id="SSF53163">
    <property type="entry name" value="HybD-like"/>
    <property type="match status" value="1"/>
</dbReference>
<dbReference type="PANTHER" id="PTHR30302">
    <property type="entry name" value="HYDROGENASE 1 MATURATION PROTEASE"/>
    <property type="match status" value="1"/>
</dbReference>
<dbReference type="Gene3D" id="3.40.50.1450">
    <property type="entry name" value="HybD-like"/>
    <property type="match status" value="1"/>
</dbReference>
<name>K2QB05_METFP</name>
<dbReference type="PATRIC" id="fig|1204725.3.peg.1955"/>
<protein>
    <submittedName>
        <fullName evidence="5">Hydrogenase maturation protease HycI</fullName>
    </submittedName>
</protein>
<evidence type="ECO:0000313" key="5">
    <source>
        <dbReference type="EMBL" id="EKF85151.1"/>
    </source>
</evidence>
<dbReference type="InterPro" id="IPR000671">
    <property type="entry name" value="Peptidase_A31"/>
</dbReference>
<keyword evidence="3" id="KW-0064">Aspartyl protease</keyword>
<dbReference type="PRINTS" id="PR00446">
    <property type="entry name" value="HYDRGNUPTAKE"/>
</dbReference>
<dbReference type="Pfam" id="PF01750">
    <property type="entry name" value="HycI"/>
    <property type="match status" value="1"/>
</dbReference>